<comment type="cofactor">
    <cofactor evidence="1 9">
        <name>FAD</name>
        <dbReference type="ChEBI" id="CHEBI:57692"/>
    </cofactor>
</comment>
<evidence type="ECO:0000256" key="2">
    <source>
        <dbReference type="ARBA" id="ARBA00009347"/>
    </source>
</evidence>
<evidence type="ECO:0000256" key="8">
    <source>
        <dbReference type="ARBA" id="ARBA00067292"/>
    </source>
</evidence>
<dbReference type="InterPro" id="IPR037069">
    <property type="entry name" value="AcylCoA_DH/ox_N_sf"/>
</dbReference>
<feature type="domain" description="Acyl-CoA oxidase/dehydrogenase middle" evidence="11">
    <location>
        <begin position="120"/>
        <end position="216"/>
    </location>
</feature>
<dbReference type="PROSITE" id="PS00073">
    <property type="entry name" value="ACYL_COA_DH_2"/>
    <property type="match status" value="1"/>
</dbReference>
<dbReference type="AlphaFoldDB" id="A0A351U7X1"/>
<evidence type="ECO:0000256" key="5">
    <source>
        <dbReference type="ARBA" id="ARBA00022827"/>
    </source>
</evidence>
<evidence type="ECO:0000313" key="13">
    <source>
        <dbReference type="EMBL" id="NLW35795.1"/>
    </source>
</evidence>
<dbReference type="EC" id="1.3.8.11" evidence="7"/>
<dbReference type="PANTHER" id="PTHR43884">
    <property type="entry name" value="ACYL-COA DEHYDROGENASE"/>
    <property type="match status" value="1"/>
</dbReference>
<dbReference type="PIRSF" id="PIRSF016578">
    <property type="entry name" value="HsaA"/>
    <property type="match status" value="1"/>
</dbReference>
<comment type="similarity">
    <text evidence="2 9">Belongs to the acyl-CoA dehydrogenase family.</text>
</comment>
<dbReference type="InterPro" id="IPR006089">
    <property type="entry name" value="Acyl-CoA_DH_CS"/>
</dbReference>
<organism evidence="13 14">
    <name type="scientific">Syntrophorhabdus aromaticivorans</name>
    <dbReference type="NCBI Taxonomy" id="328301"/>
    <lineage>
        <taxon>Bacteria</taxon>
        <taxon>Pseudomonadati</taxon>
        <taxon>Thermodesulfobacteriota</taxon>
        <taxon>Syntrophorhabdia</taxon>
        <taxon>Syntrophorhabdales</taxon>
        <taxon>Syntrophorhabdaceae</taxon>
        <taxon>Syntrophorhabdus</taxon>
    </lineage>
</organism>
<dbReference type="PROSITE" id="PS00072">
    <property type="entry name" value="ACYL_COA_DH_1"/>
    <property type="match status" value="1"/>
</dbReference>
<dbReference type="EMBL" id="JAAYEE010000172">
    <property type="protein sequence ID" value="NLW35795.1"/>
    <property type="molecule type" value="Genomic_DNA"/>
</dbReference>
<dbReference type="Pfam" id="PF00441">
    <property type="entry name" value="Acyl-CoA_dh_1"/>
    <property type="match status" value="1"/>
</dbReference>
<dbReference type="FunFam" id="1.20.140.10:FF:000001">
    <property type="entry name" value="Acyl-CoA dehydrogenase"/>
    <property type="match status" value="1"/>
</dbReference>
<evidence type="ECO:0000259" key="10">
    <source>
        <dbReference type="Pfam" id="PF00441"/>
    </source>
</evidence>
<dbReference type="Pfam" id="PF02771">
    <property type="entry name" value="Acyl-CoA_dh_N"/>
    <property type="match status" value="1"/>
</dbReference>
<dbReference type="SUPFAM" id="SSF47203">
    <property type="entry name" value="Acyl-CoA dehydrogenase C-terminal domain-like"/>
    <property type="match status" value="1"/>
</dbReference>
<dbReference type="InterPro" id="IPR036250">
    <property type="entry name" value="AcylCo_DH-like_C"/>
</dbReference>
<dbReference type="GO" id="GO:0003995">
    <property type="term" value="F:acyl-CoA dehydrogenase activity"/>
    <property type="evidence" value="ECO:0007669"/>
    <property type="project" value="InterPro"/>
</dbReference>
<reference evidence="13" key="1">
    <citation type="journal article" date="2020" name="Biotechnol. Biofuels">
        <title>New insights from the biogas microbiome by comprehensive genome-resolved metagenomics of nearly 1600 species originating from multiple anaerobic digesters.</title>
        <authorList>
            <person name="Campanaro S."/>
            <person name="Treu L."/>
            <person name="Rodriguez-R L.M."/>
            <person name="Kovalovszki A."/>
            <person name="Ziels R.M."/>
            <person name="Maus I."/>
            <person name="Zhu X."/>
            <person name="Kougias P.G."/>
            <person name="Basile A."/>
            <person name="Luo G."/>
            <person name="Schluter A."/>
            <person name="Konstantinidis K.T."/>
            <person name="Angelidaki I."/>
        </authorList>
    </citation>
    <scope>NUCLEOTIDE SEQUENCE</scope>
    <source>
        <strain evidence="13">AS06rmzACSIP_7</strain>
    </source>
</reference>
<evidence type="ECO:0000313" key="14">
    <source>
        <dbReference type="Proteomes" id="UP000777265"/>
    </source>
</evidence>
<keyword evidence="6 9" id="KW-0560">Oxidoreductase</keyword>
<evidence type="ECO:0000256" key="4">
    <source>
        <dbReference type="ARBA" id="ARBA00022630"/>
    </source>
</evidence>
<protein>
    <recommendedName>
        <fullName evidence="8">Cyclohexane-1-carbonyl-CoA dehydrogenase</fullName>
        <ecNumber evidence="7">1.3.8.11</ecNumber>
    </recommendedName>
</protein>
<dbReference type="PANTHER" id="PTHR43884:SF12">
    <property type="entry name" value="ISOVALERYL-COA DEHYDROGENASE, MITOCHONDRIAL-RELATED"/>
    <property type="match status" value="1"/>
</dbReference>
<proteinExistence type="inferred from homology"/>
<dbReference type="InterPro" id="IPR009100">
    <property type="entry name" value="AcylCoA_DH/oxidase_NM_dom_sf"/>
</dbReference>
<dbReference type="FunFam" id="1.10.540.10:FF:000026">
    <property type="entry name" value="Acyl-CoA dehydrogenase medium chain"/>
    <property type="match status" value="1"/>
</dbReference>
<dbReference type="Gene3D" id="1.20.140.10">
    <property type="entry name" value="Butyryl-CoA Dehydrogenase, subunit A, domain 3"/>
    <property type="match status" value="1"/>
</dbReference>
<keyword evidence="4 9" id="KW-0285">Flavoprotein</keyword>
<evidence type="ECO:0000256" key="9">
    <source>
        <dbReference type="RuleBase" id="RU362125"/>
    </source>
</evidence>
<evidence type="ECO:0000256" key="3">
    <source>
        <dbReference type="ARBA" id="ARBA00011881"/>
    </source>
</evidence>
<evidence type="ECO:0000256" key="7">
    <source>
        <dbReference type="ARBA" id="ARBA00066361"/>
    </source>
</evidence>
<gene>
    <name evidence="13" type="ORF">GXY80_09990</name>
</gene>
<sequence length="379" mass="41805">MELTQEQLDIRQAAREFAEGEFKDRAKEFDEKEEFDLSIWKKACENGFVGTFMQEEYGGAGLGYLEHSLIAEEFWRVDPGCGQAVLSTTFGSEMIQAFGSEELKKKYLPPLVSGGAIMGFGITEPDAGSDAAATTTKAEKKGDKYIINGSKMFITNGCLANYLLVFCVTSPDEKNSHKRHSAILVDTNQPGFEASKIHGKMGIRASDTAEIALNNVEAPLTNLVGKEGQGFYQLMDFFNKTRNHVAAQGVGVAQGALELAISHVKKRKAFGGSLSRFQGIQFIIAEMATRIEAARSMYWRAAYSVDKGKPDPVLISMAKWNAGDTAVYVTNQALQLHGGYGYIAEYDIQRFYRDAKIVEIYEGSKEVEKAIIAAELFKR</sequence>
<comment type="caution">
    <text evidence="13">The sequence shown here is derived from an EMBL/GenBank/DDBJ whole genome shotgun (WGS) entry which is preliminary data.</text>
</comment>
<dbReference type="FunFam" id="2.40.110.10:FF:000009">
    <property type="entry name" value="Acyl-CoA dehydrogenase"/>
    <property type="match status" value="1"/>
</dbReference>
<reference evidence="13" key="2">
    <citation type="submission" date="2020-01" db="EMBL/GenBank/DDBJ databases">
        <authorList>
            <person name="Campanaro S."/>
        </authorList>
    </citation>
    <scope>NUCLEOTIDE SEQUENCE</scope>
    <source>
        <strain evidence="13">AS06rmzACSIP_7</strain>
    </source>
</reference>
<dbReference type="Pfam" id="PF02770">
    <property type="entry name" value="Acyl-CoA_dh_M"/>
    <property type="match status" value="1"/>
</dbReference>
<evidence type="ECO:0000256" key="1">
    <source>
        <dbReference type="ARBA" id="ARBA00001974"/>
    </source>
</evidence>
<dbReference type="STRING" id="909663.GCA_000512235_01009"/>
<name>A0A351U7X1_9BACT</name>
<dbReference type="Gene3D" id="2.40.110.10">
    <property type="entry name" value="Butyryl-CoA Dehydrogenase, subunit A, domain 2"/>
    <property type="match status" value="1"/>
</dbReference>
<dbReference type="Proteomes" id="UP000777265">
    <property type="component" value="Unassembled WGS sequence"/>
</dbReference>
<feature type="domain" description="Acyl-CoA dehydrogenase/oxidase N-terminal" evidence="12">
    <location>
        <begin position="4"/>
        <end position="114"/>
    </location>
</feature>
<dbReference type="GO" id="GO:0050660">
    <property type="term" value="F:flavin adenine dinucleotide binding"/>
    <property type="evidence" value="ECO:0007669"/>
    <property type="project" value="InterPro"/>
</dbReference>
<dbReference type="SUPFAM" id="SSF56645">
    <property type="entry name" value="Acyl-CoA dehydrogenase NM domain-like"/>
    <property type="match status" value="1"/>
</dbReference>
<dbReference type="InterPro" id="IPR013786">
    <property type="entry name" value="AcylCoA_DH/ox_N"/>
</dbReference>
<feature type="domain" description="Acyl-CoA dehydrogenase/oxidase C-terminal" evidence="10">
    <location>
        <begin position="228"/>
        <end position="376"/>
    </location>
</feature>
<dbReference type="InterPro" id="IPR046373">
    <property type="entry name" value="Acyl-CoA_Oxase/DH_mid-dom_sf"/>
</dbReference>
<comment type="subunit">
    <text evidence="3">Homotetramer.</text>
</comment>
<dbReference type="InterPro" id="IPR009075">
    <property type="entry name" value="AcylCo_DH/oxidase_C"/>
</dbReference>
<dbReference type="Gene3D" id="1.10.540.10">
    <property type="entry name" value="Acyl-CoA dehydrogenase/oxidase, N-terminal domain"/>
    <property type="match status" value="1"/>
</dbReference>
<evidence type="ECO:0000256" key="6">
    <source>
        <dbReference type="ARBA" id="ARBA00023002"/>
    </source>
</evidence>
<keyword evidence="5 9" id="KW-0274">FAD</keyword>
<dbReference type="InterPro" id="IPR006091">
    <property type="entry name" value="Acyl-CoA_Oxase/DH_mid-dom"/>
</dbReference>
<evidence type="ECO:0000259" key="11">
    <source>
        <dbReference type="Pfam" id="PF02770"/>
    </source>
</evidence>
<evidence type="ECO:0000259" key="12">
    <source>
        <dbReference type="Pfam" id="PF02771"/>
    </source>
</evidence>
<accession>A0A351U7X1</accession>